<feature type="compositionally biased region" description="Basic and acidic residues" evidence="3">
    <location>
        <begin position="535"/>
        <end position="555"/>
    </location>
</feature>
<keyword evidence="2" id="KW-0238">DNA-binding</keyword>
<reference evidence="5" key="1">
    <citation type="submission" date="2014-11" db="EMBL/GenBank/DDBJ databases">
        <authorList>
            <person name="Otto D Thomas"/>
            <person name="Naeem Raeece"/>
        </authorList>
    </citation>
    <scope>NUCLEOTIDE SEQUENCE</scope>
</reference>
<feature type="compositionally biased region" description="Basic and acidic residues" evidence="3">
    <location>
        <begin position="116"/>
        <end position="129"/>
    </location>
</feature>
<feature type="compositionally biased region" description="Basic residues" evidence="3">
    <location>
        <begin position="582"/>
        <end position="591"/>
    </location>
</feature>
<dbReference type="PRINTS" id="PR00930">
    <property type="entry name" value="HIGHMOBLTYIY"/>
</dbReference>
<feature type="compositionally biased region" description="Basic and acidic residues" evidence="3">
    <location>
        <begin position="616"/>
        <end position="629"/>
    </location>
</feature>
<feature type="region of interest" description="Disordered" evidence="3">
    <location>
        <begin position="771"/>
        <end position="816"/>
    </location>
</feature>
<evidence type="ECO:0000256" key="2">
    <source>
        <dbReference type="ARBA" id="ARBA00023125"/>
    </source>
</evidence>
<feature type="compositionally biased region" description="Basic residues" evidence="3">
    <location>
        <begin position="88"/>
        <end position="98"/>
    </location>
</feature>
<feature type="compositionally biased region" description="Basic and acidic residues" evidence="3">
    <location>
        <begin position="785"/>
        <end position="795"/>
    </location>
</feature>
<feature type="compositionally biased region" description="Basic and acidic residues" evidence="3">
    <location>
        <begin position="568"/>
        <end position="581"/>
    </location>
</feature>
<name>A0A0G4HM60_9ALVE</name>
<dbReference type="VEuPathDB" id="CryptoDB:Cvel_1153"/>
<evidence type="ECO:0000256" key="3">
    <source>
        <dbReference type="SAM" id="MobiDB-lite"/>
    </source>
</evidence>
<dbReference type="SMART" id="SM00384">
    <property type="entry name" value="AT_hook"/>
    <property type="match status" value="7"/>
</dbReference>
<feature type="region of interest" description="Disordered" evidence="3">
    <location>
        <begin position="31"/>
        <end position="143"/>
    </location>
</feature>
<dbReference type="GO" id="GO:0003677">
    <property type="term" value="F:DNA binding"/>
    <property type="evidence" value="ECO:0007669"/>
    <property type="project" value="UniProtKB-KW"/>
</dbReference>
<dbReference type="PRINTS" id="PR00929">
    <property type="entry name" value="ATHOOK"/>
</dbReference>
<gene>
    <name evidence="5" type="ORF">Cvel_1153</name>
</gene>
<feature type="domain" description="Nuclease associated modular" evidence="4">
    <location>
        <begin position="113"/>
        <end position="149"/>
    </location>
</feature>
<feature type="compositionally biased region" description="Basic residues" evidence="3">
    <location>
        <begin position="630"/>
        <end position="639"/>
    </location>
</feature>
<dbReference type="GO" id="GO:0006355">
    <property type="term" value="P:regulation of DNA-templated transcription"/>
    <property type="evidence" value="ECO:0007669"/>
    <property type="project" value="InterPro"/>
</dbReference>
<dbReference type="Pfam" id="PF07460">
    <property type="entry name" value="NUMOD3"/>
    <property type="match status" value="1"/>
</dbReference>
<feature type="compositionally biased region" description="Basic and acidic residues" evidence="3">
    <location>
        <begin position="592"/>
        <end position="605"/>
    </location>
</feature>
<feature type="region of interest" description="Disordered" evidence="3">
    <location>
        <begin position="842"/>
        <end position="861"/>
    </location>
</feature>
<feature type="compositionally biased region" description="Basic residues" evidence="3">
    <location>
        <begin position="525"/>
        <end position="534"/>
    </location>
</feature>
<dbReference type="GO" id="GO:0005634">
    <property type="term" value="C:nucleus"/>
    <property type="evidence" value="ECO:0007669"/>
    <property type="project" value="InterPro"/>
</dbReference>
<evidence type="ECO:0000313" key="5">
    <source>
        <dbReference type="EMBL" id="CEM45238.1"/>
    </source>
</evidence>
<feature type="region of interest" description="Disordered" evidence="3">
    <location>
        <begin position="331"/>
        <end position="357"/>
    </location>
</feature>
<protein>
    <recommendedName>
        <fullName evidence="4">Nuclease associated modular domain-containing protein</fullName>
    </recommendedName>
</protein>
<feature type="compositionally biased region" description="Basic and acidic residues" evidence="3">
    <location>
        <begin position="744"/>
        <end position="757"/>
    </location>
</feature>
<feature type="region of interest" description="Disordered" evidence="3">
    <location>
        <begin position="460"/>
        <end position="758"/>
    </location>
</feature>
<dbReference type="EMBL" id="CDMZ01003136">
    <property type="protein sequence ID" value="CEM45238.1"/>
    <property type="molecule type" value="Genomic_DNA"/>
</dbReference>
<feature type="compositionally biased region" description="Basic residues" evidence="3">
    <location>
        <begin position="556"/>
        <end position="567"/>
    </location>
</feature>
<dbReference type="InterPro" id="IPR000116">
    <property type="entry name" value="HMGA"/>
</dbReference>
<organism evidence="5">
    <name type="scientific">Chromera velia CCMP2878</name>
    <dbReference type="NCBI Taxonomy" id="1169474"/>
    <lineage>
        <taxon>Eukaryota</taxon>
        <taxon>Sar</taxon>
        <taxon>Alveolata</taxon>
        <taxon>Colpodellida</taxon>
        <taxon>Chromeraceae</taxon>
        <taxon>Chromera</taxon>
    </lineage>
</organism>
<dbReference type="InterPro" id="IPR017956">
    <property type="entry name" value="AT_hook_DNA-bd_motif"/>
</dbReference>
<sequence>MRGTRQGALLSDPVCVSVVCEGVTVLKSTTSAPAPEVLPPPSYRSDGQGLTSASPSVVVREEKGARKSGGDEKGAVSQAPSQASPSSSHKKKKKKTRRGGAGGSRRRGEWWIGRAHSLETRRKMSEAKKGRMKPWNAGGCHDPETRKRIKATVVAHFREKDKKVCELWGITLDELDRIKAAKRKPLAERRFVIQKYQDRCPPYLIDRLIKKTRMEGDGMSESEKKKSSDRMKAKWQSPEYRKHMEKVFLARPAPTAETRRKIATSVKNRWKDPQYREALSRKISASCLIRRESRSMTMKLLWKRPAFRRMMLGGSHVRRSLEHAAARSTYPRNRNLNRERVAVGGDGGRHPSVSSAADPDWVSEYAALFDVDGDEGENPDFGFCVSGRDVGGEGKNVTESGFNGIPLSHPLSFAFPTNSFEEGIYGEWEESADDGEDVEAGEEVDLDPDMIAELGDILFGESNPFHSSDALEEEPTQGRDESVEKRRPGKRRGRPPLASKGTKESVSSASEFEETGGAGEGAWRKQAKKGRRKRAQEEQEEKVVSDGEKEREVLQKRPRGRPRKKERKVVVVEKKQEDEKRPRGRPRKKERKVVVVEKKQEEEKRPRGRPRKKERKVVVVEKKQEEEKRPRGRPRKKERKVVVVEKKQEEEKRPRGRPRNKEKEVAGEVEEKGADLVEEGVTKRGRGRPRKASTECNAGAGGGQKSGRKRSGAKDRGAPSDGFRGRVGALTASSVTPRRRGRRRQVEEVSGEVRESEVGVQVLTTPAHLSAEEVPVPITDSLVGGERRDDMHHLPSTDLDVMPSLPSSFSPSTSSLSARSNLVKADSFLLRSSSISVGELFSDHSAEGEGGGLSQDQTAPLNSLPASSLIPLLSSSVLLDGKAGGESSVRVSPPNLQSLLSPLASGKALRSVGTTKGGAGFSSHVRSEKEEARVAQTAAHATAAAVSSN</sequence>
<feature type="compositionally biased region" description="Low complexity" evidence="3">
    <location>
        <begin position="934"/>
        <end position="949"/>
    </location>
</feature>
<feature type="compositionally biased region" description="Basic and acidic residues" evidence="3">
    <location>
        <begin position="640"/>
        <end position="675"/>
    </location>
</feature>
<feature type="region of interest" description="Disordered" evidence="3">
    <location>
        <begin position="215"/>
        <end position="236"/>
    </location>
</feature>
<feature type="compositionally biased region" description="Low complexity" evidence="3">
    <location>
        <begin position="803"/>
        <end position="816"/>
    </location>
</feature>
<evidence type="ECO:0000259" key="4">
    <source>
        <dbReference type="Pfam" id="PF07460"/>
    </source>
</evidence>
<keyword evidence="1" id="KW-0677">Repeat</keyword>
<dbReference type="InterPro" id="IPR003611">
    <property type="entry name" value="NUMOD3"/>
</dbReference>
<evidence type="ECO:0000256" key="1">
    <source>
        <dbReference type="ARBA" id="ARBA00022737"/>
    </source>
</evidence>
<feature type="compositionally biased region" description="Basic and acidic residues" evidence="3">
    <location>
        <begin position="215"/>
        <end position="232"/>
    </location>
</feature>
<feature type="compositionally biased region" description="Basic residues" evidence="3">
    <location>
        <begin position="606"/>
        <end position="615"/>
    </location>
</feature>
<dbReference type="GO" id="GO:0000785">
    <property type="term" value="C:chromatin"/>
    <property type="evidence" value="ECO:0007669"/>
    <property type="project" value="InterPro"/>
</dbReference>
<dbReference type="AlphaFoldDB" id="A0A0G4HM60"/>
<feature type="compositionally biased region" description="Basic and acidic residues" evidence="3">
    <location>
        <begin position="59"/>
        <end position="74"/>
    </location>
</feature>
<feature type="region of interest" description="Disordered" evidence="3">
    <location>
        <begin position="915"/>
        <end position="949"/>
    </location>
</feature>
<accession>A0A0G4HM60</accession>
<proteinExistence type="predicted"/>
<feature type="compositionally biased region" description="Basic and acidic residues" evidence="3">
    <location>
        <begin position="476"/>
        <end position="486"/>
    </location>
</feature>